<dbReference type="SUPFAM" id="SSF52540">
    <property type="entry name" value="P-loop containing nucleoside triphosphate hydrolases"/>
    <property type="match status" value="1"/>
</dbReference>
<dbReference type="RefSeq" id="WP_270079768.1">
    <property type="nucleotide sequence ID" value="NZ_CP115300.1"/>
</dbReference>
<evidence type="ECO:0000313" key="2">
    <source>
        <dbReference type="Proteomes" id="UP001212326"/>
    </source>
</evidence>
<keyword evidence="2" id="KW-1185">Reference proteome</keyword>
<protein>
    <submittedName>
        <fullName evidence="1">AAA family ATPase</fullName>
    </submittedName>
</protein>
<accession>A0ABY7NXI8</accession>
<name>A0ABY7NXI8_9ACTN</name>
<gene>
    <name evidence="1" type="ORF">O1G22_02625</name>
</gene>
<dbReference type="InterPro" id="IPR027417">
    <property type="entry name" value="P-loop_NTPase"/>
</dbReference>
<organism evidence="1 2">
    <name type="scientific">Streptomyces camelliae</name>
    <dbReference type="NCBI Taxonomy" id="3004093"/>
    <lineage>
        <taxon>Bacteria</taxon>
        <taxon>Bacillati</taxon>
        <taxon>Actinomycetota</taxon>
        <taxon>Actinomycetes</taxon>
        <taxon>Kitasatosporales</taxon>
        <taxon>Streptomycetaceae</taxon>
        <taxon>Streptomyces</taxon>
    </lineage>
</organism>
<dbReference type="Proteomes" id="UP001212326">
    <property type="component" value="Chromosome"/>
</dbReference>
<dbReference type="EMBL" id="CP115300">
    <property type="protein sequence ID" value="WBO61813.1"/>
    <property type="molecule type" value="Genomic_DNA"/>
</dbReference>
<evidence type="ECO:0000313" key="1">
    <source>
        <dbReference type="EMBL" id="WBO61813.1"/>
    </source>
</evidence>
<dbReference type="Pfam" id="PF13671">
    <property type="entry name" value="AAA_33"/>
    <property type="match status" value="1"/>
</dbReference>
<dbReference type="Gene3D" id="3.40.50.300">
    <property type="entry name" value="P-loop containing nucleotide triphosphate hydrolases"/>
    <property type="match status" value="1"/>
</dbReference>
<proteinExistence type="predicted"/>
<reference evidence="1 2" key="1">
    <citation type="submission" date="2022-12" db="EMBL/GenBank/DDBJ databases">
        <authorList>
            <person name="Mo P."/>
        </authorList>
    </citation>
    <scope>NUCLEOTIDE SEQUENCE [LARGE SCALE GENOMIC DNA]</scope>
    <source>
        <strain evidence="1 2">HUAS 2-6</strain>
    </source>
</reference>
<sequence length="174" mass="19583">MTTLFLMVGLPGAGKTTRARRLAVEHRALRLTPDEWMIPLFGTPEADGKRDVLEGRLLSVAMEVLRLGTSVVLDFGCWSRDERAAIRWLAESVGASFRLVYVPVDVATQRARIAHRQSTTPEQTFPINEADLLRWRTQFEEPDTRELDGRAVAGPPPGWAGWLEWAADRWPSFA</sequence>